<feature type="domain" description="HTH lacI-type" evidence="4">
    <location>
        <begin position="13"/>
        <end position="67"/>
    </location>
</feature>
<name>A0A3Q9UJH1_9ACTN</name>
<gene>
    <name evidence="5" type="ORF">C0Z10_01125</name>
</gene>
<dbReference type="Gene3D" id="3.40.50.2300">
    <property type="match status" value="2"/>
</dbReference>
<dbReference type="Gene3D" id="1.10.260.40">
    <property type="entry name" value="lambda repressor-like DNA-binding domains"/>
    <property type="match status" value="1"/>
</dbReference>
<dbReference type="SUPFAM" id="SSF53822">
    <property type="entry name" value="Periplasmic binding protein-like I"/>
    <property type="match status" value="1"/>
</dbReference>
<dbReference type="SUPFAM" id="SSF47413">
    <property type="entry name" value="lambda repressor-like DNA-binding domains"/>
    <property type="match status" value="1"/>
</dbReference>
<keyword evidence="3" id="KW-0804">Transcription</keyword>
<dbReference type="InterPro" id="IPR000843">
    <property type="entry name" value="HTH_LacI"/>
</dbReference>
<reference evidence="6" key="1">
    <citation type="submission" date="2017-12" db="EMBL/GenBank/DDBJ databases">
        <title>Whole genome sequencing of Acidipropionibacterium jensenii strains JS279 and JS280.</title>
        <authorList>
            <person name="Deptula P."/>
            <person name="Laine P."/>
            <person name="Smolander O.-P."/>
            <person name="Paulin L."/>
            <person name="Auvinen P."/>
            <person name="Varmanen P."/>
        </authorList>
    </citation>
    <scope>NUCLEOTIDE SEQUENCE [LARGE SCALE GENOMIC DNA]</scope>
    <source>
        <strain evidence="6">JS280</strain>
    </source>
</reference>
<evidence type="ECO:0000256" key="2">
    <source>
        <dbReference type="ARBA" id="ARBA00023125"/>
    </source>
</evidence>
<dbReference type="PROSITE" id="PS50932">
    <property type="entry name" value="HTH_LACI_2"/>
    <property type="match status" value="1"/>
</dbReference>
<evidence type="ECO:0000256" key="3">
    <source>
        <dbReference type="ARBA" id="ARBA00023163"/>
    </source>
</evidence>
<dbReference type="AlphaFoldDB" id="A0A3Q9UJH1"/>
<keyword evidence="2" id="KW-0238">DNA-binding</keyword>
<evidence type="ECO:0000259" key="4">
    <source>
        <dbReference type="PROSITE" id="PS50932"/>
    </source>
</evidence>
<evidence type="ECO:0000313" key="6">
    <source>
        <dbReference type="Proteomes" id="UP000285875"/>
    </source>
</evidence>
<evidence type="ECO:0000313" key="5">
    <source>
        <dbReference type="EMBL" id="AZZ38581.1"/>
    </source>
</evidence>
<dbReference type="Pfam" id="PF13377">
    <property type="entry name" value="Peripla_BP_3"/>
    <property type="match status" value="1"/>
</dbReference>
<dbReference type="GO" id="GO:0000976">
    <property type="term" value="F:transcription cis-regulatory region binding"/>
    <property type="evidence" value="ECO:0007669"/>
    <property type="project" value="TreeGrafter"/>
</dbReference>
<dbReference type="InterPro" id="IPR046335">
    <property type="entry name" value="LacI/GalR-like_sensor"/>
</dbReference>
<dbReference type="KEGG" id="aji:C0Z10_01125"/>
<dbReference type="SMART" id="SM00354">
    <property type="entry name" value="HTH_LACI"/>
    <property type="match status" value="1"/>
</dbReference>
<evidence type="ECO:0000256" key="1">
    <source>
        <dbReference type="ARBA" id="ARBA00023015"/>
    </source>
</evidence>
<dbReference type="CDD" id="cd01574">
    <property type="entry name" value="PBP1_LacI"/>
    <property type="match status" value="1"/>
</dbReference>
<organism evidence="5 6">
    <name type="scientific">Acidipropionibacterium jensenii</name>
    <dbReference type="NCBI Taxonomy" id="1749"/>
    <lineage>
        <taxon>Bacteria</taxon>
        <taxon>Bacillati</taxon>
        <taxon>Actinomycetota</taxon>
        <taxon>Actinomycetes</taxon>
        <taxon>Propionibacteriales</taxon>
        <taxon>Propionibacteriaceae</taxon>
        <taxon>Acidipropionibacterium</taxon>
    </lineage>
</organism>
<dbReference type="RefSeq" id="WP_097798183.1">
    <property type="nucleotide sequence ID" value="NZ_CP025570.1"/>
</dbReference>
<dbReference type="CDD" id="cd01392">
    <property type="entry name" value="HTH_LacI"/>
    <property type="match status" value="1"/>
</dbReference>
<dbReference type="Proteomes" id="UP000285875">
    <property type="component" value="Chromosome"/>
</dbReference>
<dbReference type="PANTHER" id="PTHR30146">
    <property type="entry name" value="LACI-RELATED TRANSCRIPTIONAL REPRESSOR"/>
    <property type="match status" value="1"/>
</dbReference>
<dbReference type="Pfam" id="PF00356">
    <property type="entry name" value="LacI"/>
    <property type="match status" value="1"/>
</dbReference>
<sequence>MADGRGGVPSRGASQRDVAAVAGVSPQTVSRVLNGSERVLPATREKVLRAMEALGYVPNGAARALRYGRHGCLGLISTDFSRTGEARTVQAVVDAAAERGFDTVLGQIGRPLDGMGSSEAFEIGYRSLLARTGLMVDGFVVQGIELGHPESLPAVPVPLVVASSRPGPLTSVGCGQVEGVRRAVEHLLELGHRTVHCVAGPESSLQAADRLCSWYQTLVDHGARVPEPVPGDWGSESGYRAADRLLADPELTAVFCVNDEMAAGLMSALHERGLRIPEDVSVVGFDDVMAERLWPRLTTVRQDFAEIGRRLIDELLRLIHGADAVGQDASDSSVAETTHLLVDSPLIIRDSSGPPPRD</sequence>
<dbReference type="InterPro" id="IPR010982">
    <property type="entry name" value="Lambda_DNA-bd_dom_sf"/>
</dbReference>
<dbReference type="PANTHER" id="PTHR30146:SF153">
    <property type="entry name" value="LACTOSE OPERON REPRESSOR"/>
    <property type="match status" value="1"/>
</dbReference>
<proteinExistence type="predicted"/>
<dbReference type="InterPro" id="IPR028082">
    <property type="entry name" value="Peripla_BP_I"/>
</dbReference>
<dbReference type="EMBL" id="CP025570">
    <property type="protein sequence ID" value="AZZ38581.1"/>
    <property type="molecule type" value="Genomic_DNA"/>
</dbReference>
<accession>A0A3Q9UJH1</accession>
<protein>
    <submittedName>
        <fullName evidence="5">LacI family transcriptional regulator</fullName>
    </submittedName>
</protein>
<dbReference type="GO" id="GO:0003700">
    <property type="term" value="F:DNA-binding transcription factor activity"/>
    <property type="evidence" value="ECO:0007669"/>
    <property type="project" value="TreeGrafter"/>
</dbReference>
<keyword evidence="1" id="KW-0805">Transcription regulation</keyword>